<accession>A0A2T0TG38</accession>
<proteinExistence type="predicted"/>
<dbReference type="AlphaFoldDB" id="A0A2T0TG38"/>
<evidence type="ECO:0000313" key="2">
    <source>
        <dbReference type="Proteomes" id="UP000239494"/>
    </source>
</evidence>
<comment type="caution">
    <text evidence="1">The sequence shown here is derived from an EMBL/GenBank/DDBJ whole genome shotgun (WGS) entry which is preliminary data.</text>
</comment>
<reference evidence="1 2" key="1">
    <citation type="submission" date="2018-03" db="EMBL/GenBank/DDBJ databases">
        <title>Genomic Encyclopedia of Archaeal and Bacterial Type Strains, Phase II (KMG-II): from individual species to whole genera.</title>
        <authorList>
            <person name="Goeker M."/>
        </authorList>
    </citation>
    <scope>NUCLEOTIDE SEQUENCE [LARGE SCALE GENOMIC DNA]</scope>
    <source>
        <strain evidence="1 2">DSM 44720</strain>
    </source>
</reference>
<sequence length="394" mass="42174">MSLTSQLDGGALGAWFAGRFPGTGRLAQSITATALRVEPVRPAGPVGPEHWALVEGAFGARLALLVDGAPPYRALHGLVRAGLASREWADRTAAGFPSHRGLAPGRAARGLELRPAPGGWVDLAGPDDGPPPTRHEPVLTELFGRLVRYLDGHAGPGVLGTPNVEAGFARMCVLLAGWASDDLPEWLAGLHAREGYTVDDLWDLPEEALVVELAELAERLRQNQGDQRERPLELWRGWGHDYAEPAGPAALKRADTGQAGSGLPAGVWGVSAPVLVDHWADADLLVGDRLLDVTTTVHADDPEVVARWLWRLAAYTWLDTADRYRVHAVGLYLGRHGVHVTWDATTFTQALLGAGKGVESARREFLRVARKAIAADGARPPAGTGRLLPWRGRG</sequence>
<dbReference type="RefSeq" id="WP_106186210.1">
    <property type="nucleotide sequence ID" value="NZ_PVTF01000002.1"/>
</dbReference>
<keyword evidence="2" id="KW-1185">Reference proteome</keyword>
<dbReference type="EMBL" id="PVTF01000002">
    <property type="protein sequence ID" value="PRY44601.1"/>
    <property type="molecule type" value="Genomic_DNA"/>
</dbReference>
<dbReference type="OrthoDB" id="4001768at2"/>
<protein>
    <submittedName>
        <fullName evidence="1">Uncharacterized protein</fullName>
    </submittedName>
</protein>
<evidence type="ECO:0000313" key="1">
    <source>
        <dbReference type="EMBL" id="PRY44601.1"/>
    </source>
</evidence>
<gene>
    <name evidence="1" type="ORF">CLV43_102166</name>
</gene>
<dbReference type="Proteomes" id="UP000239494">
    <property type="component" value="Unassembled WGS sequence"/>
</dbReference>
<name>A0A2T0TG38_9PSEU</name>
<organism evidence="1 2">
    <name type="scientific">Umezawaea tangerina</name>
    <dbReference type="NCBI Taxonomy" id="84725"/>
    <lineage>
        <taxon>Bacteria</taxon>
        <taxon>Bacillati</taxon>
        <taxon>Actinomycetota</taxon>
        <taxon>Actinomycetes</taxon>
        <taxon>Pseudonocardiales</taxon>
        <taxon>Pseudonocardiaceae</taxon>
        <taxon>Umezawaea</taxon>
    </lineage>
</organism>